<name>A0A8I6TIM1_CIMLE</name>
<protein>
    <submittedName>
        <fullName evidence="1">Uncharacterized protein</fullName>
    </submittedName>
</protein>
<keyword evidence="2" id="KW-1185">Reference proteome</keyword>
<dbReference type="Proteomes" id="UP000494040">
    <property type="component" value="Unassembled WGS sequence"/>
</dbReference>
<dbReference type="EnsemblMetazoa" id="XM_024225463.1">
    <property type="protein sequence ID" value="XP_024081231.1"/>
    <property type="gene ID" value="LOC112126417"/>
</dbReference>
<accession>A0A8I6TIM1</accession>
<reference evidence="1" key="1">
    <citation type="submission" date="2022-01" db="UniProtKB">
        <authorList>
            <consortium name="EnsemblMetazoa"/>
        </authorList>
    </citation>
    <scope>IDENTIFICATION</scope>
</reference>
<sequence length="180" mass="20337">MTSAEKHVHAKDITHSAMKDSHHHHEIIICDECLVFQAKGFHFAYESILERPEMYSWGTIDQYGPISFPLSFHMTVMTSHNKTTLKKDCTTTLEDIKISNDPKISSGEMSVQELGSKSGSFSFLADDIQSWFGNHFNTTVLKHLQLKVNGFASTLIKTNNICKDFLTGGIFINVDDKYCN</sequence>
<organism evidence="1 2">
    <name type="scientific">Cimex lectularius</name>
    <name type="common">Bed bug</name>
    <name type="synonym">Acanthia lectularia</name>
    <dbReference type="NCBI Taxonomy" id="79782"/>
    <lineage>
        <taxon>Eukaryota</taxon>
        <taxon>Metazoa</taxon>
        <taxon>Ecdysozoa</taxon>
        <taxon>Arthropoda</taxon>
        <taxon>Hexapoda</taxon>
        <taxon>Insecta</taxon>
        <taxon>Pterygota</taxon>
        <taxon>Neoptera</taxon>
        <taxon>Paraneoptera</taxon>
        <taxon>Hemiptera</taxon>
        <taxon>Heteroptera</taxon>
        <taxon>Panheteroptera</taxon>
        <taxon>Cimicomorpha</taxon>
        <taxon>Cimicidae</taxon>
        <taxon>Cimex</taxon>
    </lineage>
</organism>
<evidence type="ECO:0000313" key="2">
    <source>
        <dbReference type="Proteomes" id="UP000494040"/>
    </source>
</evidence>
<proteinExistence type="predicted"/>
<dbReference type="GeneID" id="112126417"/>
<dbReference type="AlphaFoldDB" id="A0A8I6TIM1"/>
<dbReference type="KEGG" id="clec:112126417"/>
<evidence type="ECO:0000313" key="1">
    <source>
        <dbReference type="EnsemblMetazoa" id="XP_024081231.1"/>
    </source>
</evidence>
<dbReference type="OrthoDB" id="6587007at2759"/>
<dbReference type="RefSeq" id="XP_024081231.1">
    <property type="nucleotide sequence ID" value="XM_024225463.1"/>
</dbReference>